<evidence type="ECO:0000313" key="2">
    <source>
        <dbReference type="EMBL" id="UTF53174.1"/>
    </source>
</evidence>
<dbReference type="RefSeq" id="WP_254157397.1">
    <property type="nucleotide sequence ID" value="NZ_CP100355.1"/>
</dbReference>
<sequence length="259" mass="26437">MQITRRRMLTAAGIASVSAIGGCLGESGDLGAGNGNGNGDDNDTDDENETETGNGSNDTENGSDDTENGNGDDAKSGNGDDDTENGSSDDGSESADVGNEVSGYGTVQYEGNDGETTAVPFSSREEAESYLEVESRQDAERNAIVDLLEATDFETDSLVALESQGNDGCAELQLKSLEVTAESGISMTAAVVDTGGDDEMCTQQITNLGLLVRVSYDGEAPSSGSVTITDGQGGEHGMGWSSASDSAEGGDSESTSEDE</sequence>
<dbReference type="KEGG" id="sawl:NGM29_15575"/>
<dbReference type="Proteomes" id="UP001056855">
    <property type="component" value="Chromosome"/>
</dbReference>
<evidence type="ECO:0000256" key="1">
    <source>
        <dbReference type="SAM" id="MobiDB-lite"/>
    </source>
</evidence>
<protein>
    <submittedName>
        <fullName evidence="2">Uncharacterized protein</fullName>
    </submittedName>
</protein>
<feature type="compositionally biased region" description="Gly residues" evidence="1">
    <location>
        <begin position="22"/>
        <end position="38"/>
    </location>
</feature>
<feature type="compositionally biased region" description="Acidic residues" evidence="1">
    <location>
        <begin position="40"/>
        <end position="50"/>
    </location>
</feature>
<keyword evidence="3" id="KW-1185">Reference proteome</keyword>
<accession>A0A9E7N7K1</accession>
<feature type="region of interest" description="Disordered" evidence="1">
    <location>
        <begin position="21"/>
        <end position="123"/>
    </location>
</feature>
<feature type="compositionally biased region" description="Acidic residues" evidence="1">
    <location>
        <begin position="248"/>
        <end position="259"/>
    </location>
</feature>
<feature type="region of interest" description="Disordered" evidence="1">
    <location>
        <begin position="220"/>
        <end position="259"/>
    </location>
</feature>
<dbReference type="PROSITE" id="PS51257">
    <property type="entry name" value="PROKAR_LIPOPROTEIN"/>
    <property type="match status" value="1"/>
</dbReference>
<organism evidence="2 3">
    <name type="scientific">Natronosalvus rutilus</name>
    <dbReference type="NCBI Taxonomy" id="2953753"/>
    <lineage>
        <taxon>Archaea</taxon>
        <taxon>Methanobacteriati</taxon>
        <taxon>Methanobacteriota</taxon>
        <taxon>Stenosarchaea group</taxon>
        <taxon>Halobacteria</taxon>
        <taxon>Halobacteriales</taxon>
        <taxon>Natrialbaceae</taxon>
        <taxon>Natronosalvus</taxon>
    </lineage>
</organism>
<evidence type="ECO:0000313" key="3">
    <source>
        <dbReference type="Proteomes" id="UP001056855"/>
    </source>
</evidence>
<dbReference type="EMBL" id="CP100355">
    <property type="protein sequence ID" value="UTF53174.1"/>
    <property type="molecule type" value="Genomic_DNA"/>
</dbReference>
<gene>
    <name evidence="2" type="ORF">NGM29_15575</name>
</gene>
<name>A0A9E7N7K1_9EURY</name>
<dbReference type="AlphaFoldDB" id="A0A9E7N7K1"/>
<proteinExistence type="predicted"/>
<dbReference type="GeneID" id="73291495"/>
<reference evidence="2" key="1">
    <citation type="submission" date="2022-06" db="EMBL/GenBank/DDBJ databases">
        <title>Diverse halophilic archaea isolated from saline environments.</title>
        <authorList>
            <person name="Cui H.-L."/>
        </authorList>
    </citation>
    <scope>NUCLEOTIDE SEQUENCE</scope>
    <source>
        <strain evidence="2">WLHS1</strain>
    </source>
</reference>